<name>A0A4Y3R6S9_STRCI</name>
<dbReference type="EMBL" id="BJMM01000051">
    <property type="protein sequence ID" value="GEB53456.1"/>
    <property type="molecule type" value="Genomic_DNA"/>
</dbReference>
<reference evidence="1 2" key="1">
    <citation type="submission" date="2019-06" db="EMBL/GenBank/DDBJ databases">
        <title>Whole genome shotgun sequence of Streptomyces cacaoi subsp. cacaoi NBRC 12748.</title>
        <authorList>
            <person name="Hosoyama A."/>
            <person name="Uohara A."/>
            <person name="Ohji S."/>
            <person name="Ichikawa N."/>
        </authorList>
    </citation>
    <scope>NUCLEOTIDE SEQUENCE [LARGE SCALE GENOMIC DNA]</scope>
    <source>
        <strain evidence="1 2">NBRC 12748</strain>
    </source>
</reference>
<protein>
    <submittedName>
        <fullName evidence="1">Uncharacterized protein</fullName>
    </submittedName>
</protein>
<evidence type="ECO:0000313" key="2">
    <source>
        <dbReference type="Proteomes" id="UP000319210"/>
    </source>
</evidence>
<sequence>MLLENALSHYYERLGPAMRRLFPETADDSGSAFSPGIQLPEPTPALRAYFAASDLAHLPLRAHRGRNLALLDLMRNPATMTTKTFASLVIVARAVRFIQDTGERVTIVTPSSANKAVALRDAVLRAITHGLVTAQQLNVVVVVPEAAVPKMRESELSTDPELRARNPVAVYAGDEPGTVKDLAQGVVEEHGRHIRKAVGTNLWYTLQLENYLAADVVRAFAEAEFFAPAAGTPRLHVHAVSSAYGLLGHARGRALLEEEQPGRGPAPRYFLVQHLGAPDMVLSLHHGSPGPEHAPSYVYDPNSGLYGQQQDERFPALTHDPHEVLDSTFYTRKPVTSPRMNEIIRAQGGGGLVVSLHECLERYPLVRAVLGEAGVALPADPRAVREWSLVMAMTGVLNAIDRGLVDERDILVHGSGSYAAGDYVPLSVRDMWPVEDRASLGDVVVKASGL</sequence>
<gene>
    <name evidence="1" type="ORF">SCA03_60070</name>
</gene>
<keyword evidence="2" id="KW-1185">Reference proteome</keyword>
<dbReference type="InterPro" id="IPR046044">
    <property type="entry name" value="DUF6002"/>
</dbReference>
<dbReference type="Pfam" id="PF19465">
    <property type="entry name" value="DUF6002"/>
    <property type="match status" value="1"/>
</dbReference>
<organism evidence="1 2">
    <name type="scientific">Streptomyces cacaoi</name>
    <dbReference type="NCBI Taxonomy" id="1898"/>
    <lineage>
        <taxon>Bacteria</taxon>
        <taxon>Bacillati</taxon>
        <taxon>Actinomycetota</taxon>
        <taxon>Actinomycetes</taxon>
        <taxon>Kitasatosporales</taxon>
        <taxon>Streptomycetaceae</taxon>
        <taxon>Streptomyces</taxon>
    </lineage>
</organism>
<dbReference type="Proteomes" id="UP000319210">
    <property type="component" value="Unassembled WGS sequence"/>
</dbReference>
<proteinExistence type="predicted"/>
<dbReference type="SUPFAM" id="SSF53686">
    <property type="entry name" value="Tryptophan synthase beta subunit-like PLP-dependent enzymes"/>
    <property type="match status" value="1"/>
</dbReference>
<dbReference type="AlphaFoldDB" id="A0A4Y3R6S9"/>
<dbReference type="GO" id="GO:1901605">
    <property type="term" value="P:alpha-amino acid metabolic process"/>
    <property type="evidence" value="ECO:0007669"/>
    <property type="project" value="UniProtKB-ARBA"/>
</dbReference>
<evidence type="ECO:0000313" key="1">
    <source>
        <dbReference type="EMBL" id="GEB53456.1"/>
    </source>
</evidence>
<accession>A0A4Y3R6S9</accession>
<dbReference type="InterPro" id="IPR036052">
    <property type="entry name" value="TrpB-like_PALP_sf"/>
</dbReference>
<dbReference type="RefSeq" id="WP_158102340.1">
    <property type="nucleotide sequence ID" value="NZ_BJMM01000051.1"/>
</dbReference>
<comment type="caution">
    <text evidence="1">The sequence shown here is derived from an EMBL/GenBank/DDBJ whole genome shotgun (WGS) entry which is preliminary data.</text>
</comment>